<dbReference type="InterPro" id="IPR003443">
    <property type="entry name" value="IL-15/IL-21_fam"/>
</dbReference>
<evidence type="ECO:0000313" key="10">
    <source>
        <dbReference type="Proteomes" id="UP000694427"/>
    </source>
</evidence>
<dbReference type="GO" id="GO:0005615">
    <property type="term" value="C:extracellular space"/>
    <property type="evidence" value="ECO:0007669"/>
    <property type="project" value="UniProtKB-KW"/>
</dbReference>
<evidence type="ECO:0000256" key="5">
    <source>
        <dbReference type="ARBA" id="ARBA00022729"/>
    </source>
</evidence>
<name>A0A8C1Q171_CYPCA</name>
<reference evidence="9" key="1">
    <citation type="submission" date="2025-08" db="UniProtKB">
        <authorList>
            <consortium name="Ensembl"/>
        </authorList>
    </citation>
    <scope>IDENTIFICATION</scope>
</reference>
<dbReference type="InterPro" id="IPR009079">
    <property type="entry name" value="4_helix_cytokine-like_core"/>
</dbReference>
<evidence type="ECO:0000256" key="2">
    <source>
        <dbReference type="ARBA" id="ARBA00006050"/>
    </source>
</evidence>
<gene>
    <name evidence="9" type="primary">LOC122147588</name>
</gene>
<evidence type="ECO:0000313" key="9">
    <source>
        <dbReference type="Ensembl" id="ENSCCRP00010015835.1"/>
    </source>
</evidence>
<dbReference type="GO" id="GO:0005126">
    <property type="term" value="F:cytokine receptor binding"/>
    <property type="evidence" value="ECO:0007669"/>
    <property type="project" value="InterPro"/>
</dbReference>
<comment type="similarity">
    <text evidence="2 7">Belongs to the IL-15/IL-21 family.</text>
</comment>
<reference evidence="9" key="2">
    <citation type="submission" date="2025-09" db="UniProtKB">
        <authorList>
            <consortium name="Ensembl"/>
        </authorList>
    </citation>
    <scope>IDENTIFICATION</scope>
</reference>
<evidence type="ECO:0000256" key="4">
    <source>
        <dbReference type="ARBA" id="ARBA00022525"/>
    </source>
</evidence>
<evidence type="ECO:0000256" key="6">
    <source>
        <dbReference type="ARBA" id="ARBA00023157"/>
    </source>
</evidence>
<dbReference type="Ensembl" id="ENSCCRT00010017242.1">
    <property type="protein sequence ID" value="ENSCCRP00010015835.1"/>
    <property type="gene ID" value="ENSCCRG00010006803.1"/>
</dbReference>
<dbReference type="GO" id="GO:0005125">
    <property type="term" value="F:cytokine activity"/>
    <property type="evidence" value="ECO:0007669"/>
    <property type="project" value="UniProtKB-KW"/>
</dbReference>
<dbReference type="Pfam" id="PF02372">
    <property type="entry name" value="IL15"/>
    <property type="match status" value="1"/>
</dbReference>
<keyword evidence="6" id="KW-1015">Disulfide bond</keyword>
<keyword evidence="3 7" id="KW-0202">Cytokine</keyword>
<sequence>MFALHWICALTLALVSCLSSQPVKRDANEQLYRVSELKAAIENFECPDDMSLYSPVNIRKECMSSALDCTLEELKVLKSECDIDEADIETVDNVSNLLNQTNWNIASSSSPNCSCEMYDPVDVKQFIDNIKPQVQQLNSMKVTKATANL</sequence>
<organism evidence="9 10">
    <name type="scientific">Cyprinus carpio</name>
    <name type="common">Common carp</name>
    <dbReference type="NCBI Taxonomy" id="7962"/>
    <lineage>
        <taxon>Eukaryota</taxon>
        <taxon>Metazoa</taxon>
        <taxon>Chordata</taxon>
        <taxon>Craniata</taxon>
        <taxon>Vertebrata</taxon>
        <taxon>Euteleostomi</taxon>
        <taxon>Actinopterygii</taxon>
        <taxon>Neopterygii</taxon>
        <taxon>Teleostei</taxon>
        <taxon>Ostariophysi</taxon>
        <taxon>Cypriniformes</taxon>
        <taxon>Cyprinidae</taxon>
        <taxon>Cyprininae</taxon>
        <taxon>Cyprinus</taxon>
    </lineage>
</organism>
<dbReference type="Gene3D" id="1.20.1250.70">
    <property type="entry name" value="Interleukin-15/Interleukin-21"/>
    <property type="match status" value="1"/>
</dbReference>
<dbReference type="GO" id="GO:0006955">
    <property type="term" value="P:immune response"/>
    <property type="evidence" value="ECO:0007669"/>
    <property type="project" value="InterPro"/>
</dbReference>
<comment type="subcellular location">
    <subcellularLocation>
        <location evidence="1">Secreted</location>
    </subcellularLocation>
</comment>
<dbReference type="SUPFAM" id="SSF47266">
    <property type="entry name" value="4-helical cytokines"/>
    <property type="match status" value="1"/>
</dbReference>
<feature type="signal peptide" evidence="8">
    <location>
        <begin position="1"/>
        <end position="20"/>
    </location>
</feature>
<evidence type="ECO:0000256" key="8">
    <source>
        <dbReference type="SAM" id="SignalP"/>
    </source>
</evidence>
<dbReference type="PANTHER" id="PTHR14356">
    <property type="entry name" value="INTERLEUKIN-15-RELATED"/>
    <property type="match status" value="1"/>
</dbReference>
<keyword evidence="10" id="KW-1185">Reference proteome</keyword>
<proteinExistence type="inferred from homology"/>
<feature type="chain" id="PRO_5034453364" description="Interleukin" evidence="8">
    <location>
        <begin position="21"/>
        <end position="149"/>
    </location>
</feature>
<accession>A0A8C1Q171</accession>
<protein>
    <recommendedName>
        <fullName evidence="7">Interleukin</fullName>
    </recommendedName>
</protein>
<dbReference type="Proteomes" id="UP000694427">
    <property type="component" value="Unplaced"/>
</dbReference>
<dbReference type="AlphaFoldDB" id="A0A8C1Q171"/>
<keyword evidence="5 8" id="KW-0732">Signal</keyword>
<evidence type="ECO:0000256" key="3">
    <source>
        <dbReference type="ARBA" id="ARBA00022514"/>
    </source>
</evidence>
<keyword evidence="4" id="KW-0964">Secreted</keyword>
<evidence type="ECO:0000256" key="7">
    <source>
        <dbReference type="RuleBase" id="RU003453"/>
    </source>
</evidence>
<evidence type="ECO:0000256" key="1">
    <source>
        <dbReference type="ARBA" id="ARBA00004613"/>
    </source>
</evidence>